<evidence type="ECO:0008006" key="9">
    <source>
        <dbReference type="Google" id="ProtNLM"/>
    </source>
</evidence>
<gene>
    <name evidence="7" type="ORF">Selli1_13420</name>
</gene>
<dbReference type="PANTHER" id="PTHR30250:SF11">
    <property type="entry name" value="O-ANTIGEN TRANSPORTER-RELATED"/>
    <property type="match status" value="1"/>
</dbReference>
<evidence type="ECO:0000256" key="3">
    <source>
        <dbReference type="ARBA" id="ARBA00022692"/>
    </source>
</evidence>
<feature type="transmembrane region" description="Helical" evidence="6">
    <location>
        <begin position="43"/>
        <end position="65"/>
    </location>
</feature>
<feature type="transmembrane region" description="Helical" evidence="6">
    <location>
        <begin position="114"/>
        <end position="136"/>
    </location>
</feature>
<dbReference type="RefSeq" id="WP_281872553.1">
    <property type="nucleotide sequence ID" value="NZ_BSBO01000011.1"/>
</dbReference>
<evidence type="ECO:0000256" key="1">
    <source>
        <dbReference type="ARBA" id="ARBA00004651"/>
    </source>
</evidence>
<keyword evidence="5 6" id="KW-0472">Membrane</keyword>
<evidence type="ECO:0000313" key="7">
    <source>
        <dbReference type="EMBL" id="GLG04168.1"/>
    </source>
</evidence>
<keyword evidence="4 6" id="KW-1133">Transmembrane helix</keyword>
<feature type="transmembrane region" description="Helical" evidence="6">
    <location>
        <begin position="156"/>
        <end position="181"/>
    </location>
</feature>
<evidence type="ECO:0000313" key="8">
    <source>
        <dbReference type="Proteomes" id="UP001145145"/>
    </source>
</evidence>
<feature type="transmembrane region" description="Helical" evidence="6">
    <location>
        <begin position="217"/>
        <end position="239"/>
    </location>
</feature>
<evidence type="ECO:0000256" key="6">
    <source>
        <dbReference type="SAM" id="Phobius"/>
    </source>
</evidence>
<organism evidence="7 8">
    <name type="scientific">Sellimonas catena</name>
    <dbReference type="NCBI Taxonomy" id="2994035"/>
    <lineage>
        <taxon>Bacteria</taxon>
        <taxon>Bacillati</taxon>
        <taxon>Bacillota</taxon>
        <taxon>Clostridia</taxon>
        <taxon>Lachnospirales</taxon>
        <taxon>Lachnospiraceae</taxon>
        <taxon>Sellimonas</taxon>
    </lineage>
</organism>
<feature type="transmembrane region" description="Helical" evidence="6">
    <location>
        <begin position="329"/>
        <end position="348"/>
    </location>
</feature>
<dbReference type="AlphaFoldDB" id="A0A9W6C6N3"/>
<keyword evidence="3 6" id="KW-0812">Transmembrane</keyword>
<dbReference type="InterPro" id="IPR050833">
    <property type="entry name" value="Poly_Biosynth_Transport"/>
</dbReference>
<dbReference type="EMBL" id="BSBO01000011">
    <property type="protein sequence ID" value="GLG04168.1"/>
    <property type="molecule type" value="Genomic_DNA"/>
</dbReference>
<evidence type="ECO:0000256" key="2">
    <source>
        <dbReference type="ARBA" id="ARBA00022475"/>
    </source>
</evidence>
<comment type="caution">
    <text evidence="7">The sequence shown here is derived from an EMBL/GenBank/DDBJ whole genome shotgun (WGS) entry which is preliminary data.</text>
</comment>
<protein>
    <recommendedName>
        <fullName evidence="9">Polysaccharide biosynthesis protein</fullName>
    </recommendedName>
</protein>
<dbReference type="GO" id="GO:0005886">
    <property type="term" value="C:plasma membrane"/>
    <property type="evidence" value="ECO:0007669"/>
    <property type="project" value="UniProtKB-SubCell"/>
</dbReference>
<keyword evidence="2" id="KW-1003">Cell membrane</keyword>
<proteinExistence type="predicted"/>
<evidence type="ECO:0000256" key="5">
    <source>
        <dbReference type="ARBA" id="ARBA00023136"/>
    </source>
</evidence>
<feature type="transmembrane region" description="Helical" evidence="6">
    <location>
        <begin position="12"/>
        <end position="31"/>
    </location>
</feature>
<dbReference type="PANTHER" id="PTHR30250">
    <property type="entry name" value="PST FAMILY PREDICTED COLANIC ACID TRANSPORTER"/>
    <property type="match status" value="1"/>
</dbReference>
<name>A0A9W6C6N3_9FIRM</name>
<sequence length="471" mass="53857">MKTGKLIKNLSYSVVANGTNTLVSLILVLFVPKILGVKEYSYWQLYLFYASYVGFFHFGWADGVYLKFGGKKYEELDKGYFHSQFWLLTIFEIVLAAVFAGCTILFSEDSNREMVLLAVALCCVLQIPRTFLQYLLQTTNRIVDYARNYLLEKIVHALLVIGFLIAGVRSFQILIGADLFARGLTLVLLSRECKDIVKGKMLDWAGGIREAWDNVSIGIKLMIANIAGQLLVGIVRFAIENHWSVEVFGRVSLTITASNLLLAFISAVSIVIYPMLKNMDENHYVEIYVKMRNILMIFVLGLLIIYYPARVILSWWLPKYAESLRYMALLFPMCVFESKLTLLISTYLKALRKEKEFMIINWISVAITLVATGISVYVLDNLTLAIAMLPVLMGIRCCIGESLLAKTLRFSLWKDMTAECVLAGGFILLSWNIESWLSTVLYLCMYIIYVIWKRDFIKVMIQEVKNRIQNR</sequence>
<feature type="transmembrane region" description="Helical" evidence="6">
    <location>
        <begin position="435"/>
        <end position="452"/>
    </location>
</feature>
<feature type="transmembrane region" description="Helical" evidence="6">
    <location>
        <begin position="251"/>
        <end position="273"/>
    </location>
</feature>
<comment type="subcellular location">
    <subcellularLocation>
        <location evidence="1">Cell membrane</location>
        <topology evidence="1">Multi-pass membrane protein</topology>
    </subcellularLocation>
</comment>
<reference evidence="7 8" key="1">
    <citation type="journal article" date="2023" name="Int. J. Syst. Evol. Microbiol.">
        <title>Sellimonas catena sp. nov., isolated from human faeces.</title>
        <authorList>
            <person name="Hisatomi A."/>
            <person name="Ohkuma M."/>
            <person name="Sakamoto M."/>
        </authorList>
    </citation>
    <scope>NUCLEOTIDE SEQUENCE [LARGE SCALE GENOMIC DNA]</scope>
    <source>
        <strain evidence="7 8">12EGH17</strain>
    </source>
</reference>
<accession>A0A9W6C6N3</accession>
<feature type="transmembrane region" description="Helical" evidence="6">
    <location>
        <begin position="360"/>
        <end position="379"/>
    </location>
</feature>
<evidence type="ECO:0000256" key="4">
    <source>
        <dbReference type="ARBA" id="ARBA00022989"/>
    </source>
</evidence>
<dbReference type="Proteomes" id="UP001145145">
    <property type="component" value="Unassembled WGS sequence"/>
</dbReference>
<feature type="transmembrane region" description="Helical" evidence="6">
    <location>
        <begin position="85"/>
        <end position="107"/>
    </location>
</feature>
<keyword evidence="8" id="KW-1185">Reference proteome</keyword>
<feature type="transmembrane region" description="Helical" evidence="6">
    <location>
        <begin position="294"/>
        <end position="317"/>
    </location>
</feature>